<organism evidence="1">
    <name type="scientific">Bacteriophage sp</name>
    <dbReference type="NCBI Taxonomy" id="38018"/>
    <lineage>
        <taxon>Viruses</taxon>
    </lineage>
</organism>
<accession>A0A8D9PEM4</accession>
<protein>
    <submittedName>
        <fullName evidence="1">Uncharacterized protein</fullName>
    </submittedName>
</protein>
<evidence type="ECO:0000313" key="1">
    <source>
        <dbReference type="EMBL" id="DAD55864.1"/>
    </source>
</evidence>
<dbReference type="EMBL" id="BK029940">
    <property type="protein sequence ID" value="DAD55864.1"/>
    <property type="molecule type" value="Genomic_DNA"/>
</dbReference>
<proteinExistence type="predicted"/>
<reference evidence="1" key="1">
    <citation type="journal article" date="2021" name="Proc. Natl. Acad. Sci. U.S.A.">
        <title>A Catalog of Tens of Thousands of Viruses from Human Metagenomes Reveals Hidden Associations with Chronic Diseases.</title>
        <authorList>
            <person name="Tisza M.J."/>
            <person name="Buck C.B."/>
        </authorList>
    </citation>
    <scope>NUCLEOTIDE SEQUENCE</scope>
    <source>
        <strain evidence="1">CtOZu12</strain>
    </source>
</reference>
<sequence length="121" mass="14389">MKIFDTCLKIEEILKDYLKASNKTNDKKKSEYYKHEAYRLNFTARELDLFYNWGFSNLVYVPKLNHWACVMPKDYEYLNSTSYPYSKEDPPIIFVSGNVDSVLDEYLSDLSEEKSNEQKEI</sequence>
<name>A0A8D9PEM4_9VIRU</name>